<accession>A0A1B2HRW2</accession>
<reference evidence="1 2" key="1">
    <citation type="submission" date="2016-07" db="EMBL/GenBank/DDBJ databases">
        <title>Complete genome sequence of the Lentzea guizhouensis DHS C013.</title>
        <authorList>
            <person name="Cao C."/>
        </authorList>
    </citation>
    <scope>NUCLEOTIDE SEQUENCE [LARGE SCALE GENOMIC DNA]</scope>
    <source>
        <strain evidence="1 2">DHS C013</strain>
    </source>
</reference>
<evidence type="ECO:0000313" key="1">
    <source>
        <dbReference type="EMBL" id="ANZ40467.1"/>
    </source>
</evidence>
<evidence type="ECO:0000313" key="2">
    <source>
        <dbReference type="Proteomes" id="UP000093053"/>
    </source>
</evidence>
<dbReference type="AlphaFoldDB" id="A0A1B2HRW2"/>
<dbReference type="Proteomes" id="UP000093053">
    <property type="component" value="Chromosome"/>
</dbReference>
<gene>
    <name evidence="1" type="ORF">BBK82_35090</name>
</gene>
<dbReference type="EMBL" id="CP016793">
    <property type="protein sequence ID" value="ANZ40467.1"/>
    <property type="molecule type" value="Genomic_DNA"/>
</dbReference>
<organism evidence="1 2">
    <name type="scientific">Lentzea guizhouensis</name>
    <dbReference type="NCBI Taxonomy" id="1586287"/>
    <lineage>
        <taxon>Bacteria</taxon>
        <taxon>Bacillati</taxon>
        <taxon>Actinomycetota</taxon>
        <taxon>Actinomycetes</taxon>
        <taxon>Pseudonocardiales</taxon>
        <taxon>Pseudonocardiaceae</taxon>
        <taxon>Lentzea</taxon>
    </lineage>
</organism>
<proteinExistence type="predicted"/>
<dbReference type="KEGG" id="led:BBK82_35090"/>
<protein>
    <submittedName>
        <fullName evidence="1">Uncharacterized protein</fullName>
    </submittedName>
</protein>
<name>A0A1B2HRW2_9PSEU</name>
<sequence>MTPGSPAAARFLALQRDAGNAAATALLRGSTVQRTGPPAPAAAQPVVIGHVYTVRGTIDGEAVVYTGSTAREIAQRLYKDKHTWSTLIKNRSTTIEVHEVKAVLNIQESGRRSLASALDEAKRAAEQVIIKRRRTDLGAGRELNAVDAAEEGNIAKWAERHQVKLGPRVTFRAGVKITGFAALQLLDFFLMYRDGKLAQYAMAPYLLEDENGIFTLQETDRGLFRPNWYWKNYQTGALAGQRVKITKAEFGELREEAELLWGTTDWMGDFVPGLLRRELPVVEVPAGGPEA</sequence>
<keyword evidence="2" id="KW-1185">Reference proteome</keyword>